<keyword evidence="1" id="KW-0560">Oxidoreductase</keyword>
<keyword evidence="1" id="KW-0503">Monooxygenase</keyword>
<dbReference type="GO" id="GO:0004497">
    <property type="term" value="F:monooxygenase activity"/>
    <property type="evidence" value="ECO:0007669"/>
    <property type="project" value="UniProtKB-KW"/>
</dbReference>
<dbReference type="PATRIC" id="fig|1229493.5.peg.1446"/>
<dbReference type="Gene3D" id="3.30.70.100">
    <property type="match status" value="1"/>
</dbReference>
<name>A0A0C1W908_9VIBR</name>
<sequence length="102" mass="11414">MAKLLQVDFEFHGPFGEEMSNALVDLAQSINQEPGMIWKIWTESEKDKLGGGIYLFEDKATAQAYLEMHTARLKQMGVEEVRGQIFDINAPLSTINQGPIGE</sequence>
<organism evidence="1 2">
    <name type="scientific">Vibrio owensii CAIM 1854 = LMG 25443</name>
    <dbReference type="NCBI Taxonomy" id="1229493"/>
    <lineage>
        <taxon>Bacteria</taxon>
        <taxon>Pseudomonadati</taxon>
        <taxon>Pseudomonadota</taxon>
        <taxon>Gammaproteobacteria</taxon>
        <taxon>Vibrionales</taxon>
        <taxon>Vibrionaceae</taxon>
        <taxon>Vibrio</taxon>
    </lineage>
</organism>
<evidence type="ECO:0000313" key="2">
    <source>
        <dbReference type="Proteomes" id="UP000031586"/>
    </source>
</evidence>
<dbReference type="Pfam" id="PF08803">
    <property type="entry name" value="ydhR"/>
    <property type="match status" value="1"/>
</dbReference>
<dbReference type="RefSeq" id="WP_020195390.1">
    <property type="nucleotide sequence ID" value="NZ_BAOH01000020.1"/>
</dbReference>
<dbReference type="PANTHER" id="PTHR39169:SF1">
    <property type="entry name" value="MONOOXYGENASE YDHR-RELATED"/>
    <property type="match status" value="1"/>
</dbReference>
<dbReference type="PANTHER" id="PTHR39169">
    <property type="match status" value="1"/>
</dbReference>
<accession>A0A0C1W908</accession>
<dbReference type="InterPro" id="IPR014910">
    <property type="entry name" value="YdhR"/>
</dbReference>
<dbReference type="SUPFAM" id="SSF54909">
    <property type="entry name" value="Dimeric alpha+beta barrel"/>
    <property type="match status" value="1"/>
</dbReference>
<dbReference type="AlphaFoldDB" id="A0A0C1W908"/>
<dbReference type="NCBIfam" id="NF008333">
    <property type="entry name" value="PRK11118.1"/>
    <property type="match status" value="1"/>
</dbReference>
<dbReference type="EMBL" id="JPRD01000017">
    <property type="protein sequence ID" value="KIF52852.1"/>
    <property type="molecule type" value="Genomic_DNA"/>
</dbReference>
<evidence type="ECO:0000313" key="1">
    <source>
        <dbReference type="EMBL" id="KIF52852.1"/>
    </source>
</evidence>
<comment type="caution">
    <text evidence="1">The sequence shown here is derived from an EMBL/GenBank/DDBJ whole genome shotgun (WGS) entry which is preliminary data.</text>
</comment>
<dbReference type="Proteomes" id="UP000031586">
    <property type="component" value="Unassembled WGS sequence"/>
</dbReference>
<reference evidence="1 2" key="1">
    <citation type="submission" date="2014-07" db="EMBL/GenBank/DDBJ databases">
        <title>Unique and conserved regions in Vibrio harveyi and related species in comparison with the shrimp pathogen Vibrio harveyi CAIM 1792.</title>
        <authorList>
            <person name="Espinoza-Valles I."/>
            <person name="Vora G."/>
            <person name="Leekitcharoenphon P."/>
            <person name="Ussery D."/>
            <person name="Hoj L."/>
            <person name="Gomez-Gil B."/>
        </authorList>
    </citation>
    <scope>NUCLEOTIDE SEQUENCE [LARGE SCALE GENOMIC DNA]</scope>
    <source>
        <strain evidence="2">CAIM 1854 / LMG 25443</strain>
    </source>
</reference>
<gene>
    <name evidence="1" type="ORF">H735_11750</name>
</gene>
<protein>
    <submittedName>
        <fullName evidence="1">Monooxygenase</fullName>
    </submittedName>
</protein>
<proteinExistence type="predicted"/>
<dbReference type="InterPro" id="IPR011008">
    <property type="entry name" value="Dimeric_a/b-barrel"/>
</dbReference>